<reference evidence="1" key="1">
    <citation type="submission" date="2010-07" db="EMBL/GenBank/DDBJ databases">
        <authorList>
            <consortium name="CONSOLIDER consortium CSD2007-00005"/>
            <person name="Guazzaroni M.-E."/>
            <person name="Richter M."/>
            <person name="Garcia-Salamanca A."/>
            <person name="Yarza P."/>
            <person name="Ferrer M."/>
        </authorList>
    </citation>
    <scope>NUCLEOTIDE SEQUENCE</scope>
</reference>
<dbReference type="Gene3D" id="1.25.40.10">
    <property type="entry name" value="Tetratricopeptide repeat domain"/>
    <property type="match status" value="1"/>
</dbReference>
<reference evidence="1" key="2">
    <citation type="journal article" date="2011" name="Microb. Ecol.">
        <title>Taxonomic and Functional Metagenomic Profiling of the Microbial Community in the Anoxic Sediment of a Sub-saline Shallow Lake (Laguna de Carrizo, Central Spain).</title>
        <authorList>
            <person name="Ferrer M."/>
            <person name="Guazzaroni M.E."/>
            <person name="Richter M."/>
            <person name="Garcia-Salamanca A."/>
            <person name="Yarza P."/>
            <person name="Suarez-Suarez A."/>
            <person name="Solano J."/>
            <person name="Alcaide M."/>
            <person name="van Dillewijn P."/>
            <person name="Molina-Henares M.A."/>
            <person name="Lopez-Cortes N."/>
            <person name="Al-Ramahi Y."/>
            <person name="Guerrero C."/>
            <person name="Acosta A."/>
            <person name="de Eugenio L.I."/>
            <person name="Martinez V."/>
            <person name="Marques S."/>
            <person name="Rojo F."/>
            <person name="Santero E."/>
            <person name="Genilloud O."/>
            <person name="Perez-Perez J."/>
            <person name="Rossello-Mora R."/>
            <person name="Ramos J.L."/>
        </authorList>
    </citation>
    <scope>NUCLEOTIDE SEQUENCE</scope>
</reference>
<accession>D9PKF5</accession>
<name>D9PKF5_9ZZZZ</name>
<proteinExistence type="predicted"/>
<dbReference type="AlphaFoldDB" id="D9PKF5"/>
<dbReference type="InterPro" id="IPR011990">
    <property type="entry name" value="TPR-like_helical_dom_sf"/>
</dbReference>
<organism evidence="1">
    <name type="scientific">sediment metagenome</name>
    <dbReference type="NCBI Taxonomy" id="749907"/>
    <lineage>
        <taxon>unclassified sequences</taxon>
        <taxon>metagenomes</taxon>
        <taxon>ecological metagenomes</taxon>
    </lineage>
</organism>
<comment type="caution">
    <text evidence="1">The sequence shown here is derived from an EMBL/GenBank/DDBJ whole genome shotgun (WGS) entry which is preliminary data.</text>
</comment>
<gene>
    <name evidence="1" type="ORF">LDC_2022</name>
</gene>
<dbReference type="EMBL" id="ADZX01000604">
    <property type="protein sequence ID" value="EFK95961.1"/>
    <property type="molecule type" value="Genomic_DNA"/>
</dbReference>
<dbReference type="SUPFAM" id="SSF48452">
    <property type="entry name" value="TPR-like"/>
    <property type="match status" value="1"/>
</dbReference>
<protein>
    <submittedName>
        <fullName evidence="1">TPR repeat protein</fullName>
    </submittedName>
</protein>
<sequence length="148" mass="16718">MNNVDGYFAYVNSLGQIADVSLSEQDSLTFISAEKLYMKGDCPGSIEQLKNYIQKYSNGNFILNAHFYIADCYNRNGDKENAINSYNFVINKPKNTFTEQALLSASALNYKDSSFTDALNHYKNSKRLQNLIVALLMPELAKCARMLN</sequence>
<evidence type="ECO:0000313" key="1">
    <source>
        <dbReference type="EMBL" id="EFK95961.1"/>
    </source>
</evidence>